<protein>
    <submittedName>
        <fullName evidence="2">Uncharacterized protein</fullName>
    </submittedName>
</protein>
<dbReference type="STRING" id="197479.BFW38_17315"/>
<feature type="transmembrane region" description="Helical" evidence="1">
    <location>
        <begin position="20"/>
        <end position="40"/>
    </location>
</feature>
<feature type="transmembrane region" description="Helical" evidence="1">
    <location>
        <begin position="235"/>
        <end position="264"/>
    </location>
</feature>
<reference evidence="2 3" key="1">
    <citation type="submission" date="2016-08" db="EMBL/GenBank/DDBJ databases">
        <authorList>
            <person name="Seilhamer J.J."/>
        </authorList>
    </citation>
    <scope>NUCLEOTIDE SEQUENCE [LARGE SCALE GENOMIC DNA]</scope>
    <source>
        <strain evidence="2 3">PH27A</strain>
    </source>
</reference>
<dbReference type="AlphaFoldDB" id="A0A1E2VDH4"/>
<feature type="transmembrane region" description="Helical" evidence="1">
    <location>
        <begin position="52"/>
        <end position="69"/>
    </location>
</feature>
<evidence type="ECO:0000256" key="1">
    <source>
        <dbReference type="SAM" id="Phobius"/>
    </source>
</evidence>
<keyword evidence="1" id="KW-0812">Transmembrane</keyword>
<keyword evidence="1" id="KW-1133">Transmembrane helix</keyword>
<accession>A0A1E2VDH4</accession>
<sequence length="306" mass="34688">MKVAPSYRLHLHRSRSLGSLLALLPSLALVAGVSLFALMLQSVRPDWLPTPMAWPMALIGLGLLINVNHQWRQRQQTMSQYHWDWRYWQQETQDMASQLEAQLDTRQRVAKNLHERVIALLLAQVTVIRHTLAHTSASEDLHLLLDSLSCKRLAVDQPAEDSLIEPQRQAQHQLLQLQYMINEEAVTAQRLGLIDSVQWQTFDHRLAHQGRLHQELLAPTRPTEMSGLSTLSWGYILLLPLTLAGPLGWLALPTCLLATALLMIPQNSKNDFLIEPIQALQQTQSALIEILGHSPWPELTSLNSQQ</sequence>
<keyword evidence="3" id="KW-1185">Reference proteome</keyword>
<keyword evidence="1" id="KW-0472">Membrane</keyword>
<organism evidence="2 3">
    <name type="scientific">Terasakiispira papahanaumokuakeensis</name>
    <dbReference type="NCBI Taxonomy" id="197479"/>
    <lineage>
        <taxon>Bacteria</taxon>
        <taxon>Pseudomonadati</taxon>
        <taxon>Pseudomonadota</taxon>
        <taxon>Gammaproteobacteria</taxon>
        <taxon>Oceanospirillales</taxon>
        <taxon>Terasakiispira</taxon>
    </lineage>
</organism>
<dbReference type="Proteomes" id="UP000094291">
    <property type="component" value="Unassembled WGS sequence"/>
</dbReference>
<dbReference type="EMBL" id="MDTQ01000001">
    <property type="protein sequence ID" value="ODC05031.1"/>
    <property type="molecule type" value="Genomic_DNA"/>
</dbReference>
<proteinExistence type="predicted"/>
<dbReference type="RefSeq" id="WP_069000053.1">
    <property type="nucleotide sequence ID" value="NZ_MDTQ01000001.1"/>
</dbReference>
<evidence type="ECO:0000313" key="3">
    <source>
        <dbReference type="Proteomes" id="UP000094291"/>
    </source>
</evidence>
<comment type="caution">
    <text evidence="2">The sequence shown here is derived from an EMBL/GenBank/DDBJ whole genome shotgun (WGS) entry which is preliminary data.</text>
</comment>
<name>A0A1E2VDH4_9GAMM</name>
<evidence type="ECO:0000313" key="2">
    <source>
        <dbReference type="EMBL" id="ODC05031.1"/>
    </source>
</evidence>
<gene>
    <name evidence="2" type="ORF">BFW38_17315</name>
</gene>